<sequence length="230" mass="24215">MAISRSAGAAFMAATLALCTAALVGSSSAASVRETQHNSVAVGAVHAMGDWTAYRYGRFSALVEFNRQLDWVAADIAARLGLDPTVLRVAWHRADRPHQVALMAALSQVGTPYRTNTRTPGVGFDCSGLTSWAWGQAGAQIAHQSHTQIRAAAKRTLATAQAGDLVYFPGHVMLYLGAEDAIVQSPSHGRTVEVAILGKHRRGHVLYGDPINSSGAVTNSGVDWAAAVAK</sequence>
<evidence type="ECO:0000259" key="5">
    <source>
        <dbReference type="PROSITE" id="PS51935"/>
    </source>
</evidence>
<dbReference type="EMBL" id="CAFBOL010000003">
    <property type="protein sequence ID" value="CAB4971782.1"/>
    <property type="molecule type" value="Genomic_DNA"/>
</dbReference>
<dbReference type="InterPro" id="IPR051794">
    <property type="entry name" value="PG_Endopeptidase_C40"/>
</dbReference>
<name>A0A6J6A2H5_9ZZZZ</name>
<evidence type="ECO:0000313" key="8">
    <source>
        <dbReference type="EMBL" id="CAB4816030.1"/>
    </source>
</evidence>
<evidence type="ECO:0000256" key="3">
    <source>
        <dbReference type="ARBA" id="ARBA00022801"/>
    </source>
</evidence>
<evidence type="ECO:0000313" key="7">
    <source>
        <dbReference type="EMBL" id="CAB4731503.1"/>
    </source>
</evidence>
<dbReference type="AlphaFoldDB" id="A0A6J6A2H5"/>
<dbReference type="EMBL" id="CAESGF010000005">
    <property type="protein sequence ID" value="CAB4363312.1"/>
    <property type="molecule type" value="Genomic_DNA"/>
</dbReference>
<evidence type="ECO:0000313" key="9">
    <source>
        <dbReference type="EMBL" id="CAB4850000.1"/>
    </source>
</evidence>
<dbReference type="Gene3D" id="3.90.1720.10">
    <property type="entry name" value="endopeptidase domain like (from Nostoc punctiforme)"/>
    <property type="match status" value="1"/>
</dbReference>
<dbReference type="EMBL" id="CAFBMT010000005">
    <property type="protein sequence ID" value="CAB4926529.1"/>
    <property type="molecule type" value="Genomic_DNA"/>
</dbReference>
<keyword evidence="3" id="KW-0378">Hydrolase</keyword>
<evidence type="ECO:0000256" key="1">
    <source>
        <dbReference type="ARBA" id="ARBA00007074"/>
    </source>
</evidence>
<keyword evidence="4" id="KW-0788">Thiol protease</keyword>
<evidence type="ECO:0000256" key="4">
    <source>
        <dbReference type="ARBA" id="ARBA00022807"/>
    </source>
</evidence>
<dbReference type="EMBL" id="CAEZYF010000014">
    <property type="protein sequence ID" value="CAB4731503.1"/>
    <property type="molecule type" value="Genomic_DNA"/>
</dbReference>
<comment type="similarity">
    <text evidence="1">Belongs to the peptidase C40 family.</text>
</comment>
<evidence type="ECO:0000313" key="11">
    <source>
        <dbReference type="EMBL" id="CAB4971782.1"/>
    </source>
</evidence>
<reference evidence="6" key="1">
    <citation type="submission" date="2020-05" db="EMBL/GenBank/DDBJ databases">
        <authorList>
            <person name="Chiriac C."/>
            <person name="Salcher M."/>
            <person name="Ghai R."/>
            <person name="Kavagutti S V."/>
        </authorList>
    </citation>
    <scope>NUCLEOTIDE SEQUENCE</scope>
</reference>
<dbReference type="EMBL" id="CAFBIY010000045">
    <property type="protein sequence ID" value="CAB4850000.1"/>
    <property type="molecule type" value="Genomic_DNA"/>
</dbReference>
<dbReference type="PANTHER" id="PTHR47359:SF3">
    <property type="entry name" value="NLP_P60 DOMAIN-CONTAINING PROTEIN-RELATED"/>
    <property type="match status" value="1"/>
</dbReference>
<dbReference type="InterPro" id="IPR038765">
    <property type="entry name" value="Papain-like_cys_pep_sf"/>
</dbReference>
<dbReference type="InterPro" id="IPR000064">
    <property type="entry name" value="NLP_P60_dom"/>
</dbReference>
<dbReference type="PROSITE" id="PS51935">
    <property type="entry name" value="NLPC_P60"/>
    <property type="match status" value="1"/>
</dbReference>
<dbReference type="EMBL" id="CAFAAV010000066">
    <property type="protein sequence ID" value="CAB4816030.1"/>
    <property type="molecule type" value="Genomic_DNA"/>
</dbReference>
<feature type="domain" description="NlpC/P60" evidence="5">
    <location>
        <begin position="95"/>
        <end position="218"/>
    </location>
</feature>
<dbReference type="GO" id="GO:0008234">
    <property type="term" value="F:cysteine-type peptidase activity"/>
    <property type="evidence" value="ECO:0007669"/>
    <property type="project" value="UniProtKB-KW"/>
</dbReference>
<proteinExistence type="inferred from homology"/>
<evidence type="ECO:0000256" key="2">
    <source>
        <dbReference type="ARBA" id="ARBA00022670"/>
    </source>
</evidence>
<accession>A0A6J6A2H5</accession>
<protein>
    <submittedName>
        <fullName evidence="6">Unannotated protein</fullName>
    </submittedName>
</protein>
<dbReference type="Pfam" id="PF00877">
    <property type="entry name" value="NLPC_P60"/>
    <property type="match status" value="1"/>
</dbReference>
<organism evidence="6">
    <name type="scientific">freshwater metagenome</name>
    <dbReference type="NCBI Taxonomy" id="449393"/>
    <lineage>
        <taxon>unclassified sequences</taxon>
        <taxon>metagenomes</taxon>
        <taxon>ecological metagenomes</taxon>
    </lineage>
</organism>
<evidence type="ECO:0000313" key="10">
    <source>
        <dbReference type="EMBL" id="CAB4926529.1"/>
    </source>
</evidence>
<dbReference type="GO" id="GO:0006508">
    <property type="term" value="P:proteolysis"/>
    <property type="evidence" value="ECO:0007669"/>
    <property type="project" value="UniProtKB-KW"/>
</dbReference>
<dbReference type="SUPFAM" id="SSF54001">
    <property type="entry name" value="Cysteine proteinases"/>
    <property type="match status" value="1"/>
</dbReference>
<gene>
    <name evidence="7" type="ORF">UFOPK2656_02148</name>
    <name evidence="8" type="ORF">UFOPK3099_01076</name>
    <name evidence="9" type="ORF">UFOPK3267_01047</name>
    <name evidence="10" type="ORF">UFOPK3651_01205</name>
    <name evidence="11" type="ORF">UFOPK3931_00182</name>
    <name evidence="6" type="ORF">UFOPK4189_01094</name>
</gene>
<evidence type="ECO:0000313" key="6">
    <source>
        <dbReference type="EMBL" id="CAB4363312.1"/>
    </source>
</evidence>
<keyword evidence="2" id="KW-0645">Protease</keyword>
<dbReference type="PANTHER" id="PTHR47359">
    <property type="entry name" value="PEPTIDOGLYCAN DL-ENDOPEPTIDASE CWLO"/>
    <property type="match status" value="1"/>
</dbReference>